<proteinExistence type="predicted"/>
<dbReference type="KEGG" id="dosa:Os02g0160800"/>
<gene>
    <name evidence="1" type="ordered locus">Os02g0160800</name>
</gene>
<name>A0A0P0VF18_ORYSJ</name>
<organism evidence="1 2">
    <name type="scientific">Oryza sativa subsp. japonica</name>
    <name type="common">Rice</name>
    <dbReference type="NCBI Taxonomy" id="39947"/>
    <lineage>
        <taxon>Eukaryota</taxon>
        <taxon>Viridiplantae</taxon>
        <taxon>Streptophyta</taxon>
        <taxon>Embryophyta</taxon>
        <taxon>Tracheophyta</taxon>
        <taxon>Spermatophyta</taxon>
        <taxon>Magnoliopsida</taxon>
        <taxon>Liliopsida</taxon>
        <taxon>Poales</taxon>
        <taxon>Poaceae</taxon>
        <taxon>BOP clade</taxon>
        <taxon>Oryzoideae</taxon>
        <taxon>Oryzeae</taxon>
        <taxon>Oryzinae</taxon>
        <taxon>Oryza</taxon>
        <taxon>Oryza sativa</taxon>
    </lineage>
</organism>
<dbReference type="AlphaFoldDB" id="A0A0P0VF18"/>
<dbReference type="Proteomes" id="UP000000763">
    <property type="component" value="Chromosome 2"/>
</dbReference>
<evidence type="ECO:0000313" key="1">
    <source>
        <dbReference type="EMBL" id="BAF07887.1"/>
    </source>
</evidence>
<reference evidence="1 2" key="1">
    <citation type="journal article" date="2005" name="Nature">
        <title>The map-based sequence of the rice genome.</title>
        <authorList>
            <consortium name="International rice genome sequencing project (IRGSP)"/>
            <person name="Matsumoto T."/>
            <person name="Wu J."/>
            <person name="Kanamori H."/>
            <person name="Katayose Y."/>
            <person name="Fujisawa M."/>
            <person name="Namiki N."/>
            <person name="Mizuno H."/>
            <person name="Yamamoto K."/>
            <person name="Antonio B.A."/>
            <person name="Baba T."/>
            <person name="Sakata K."/>
            <person name="Nagamura Y."/>
            <person name="Aoki H."/>
            <person name="Arikawa K."/>
            <person name="Arita K."/>
            <person name="Bito T."/>
            <person name="Chiden Y."/>
            <person name="Fujitsuka N."/>
            <person name="Fukunaka R."/>
            <person name="Hamada M."/>
            <person name="Harada C."/>
            <person name="Hayashi A."/>
            <person name="Hijishita S."/>
            <person name="Honda M."/>
            <person name="Hosokawa S."/>
            <person name="Ichikawa Y."/>
            <person name="Idonuma A."/>
            <person name="Iijima M."/>
            <person name="Ikeda M."/>
            <person name="Ikeno M."/>
            <person name="Ito K."/>
            <person name="Ito S."/>
            <person name="Ito T."/>
            <person name="Ito Y."/>
            <person name="Ito Y."/>
            <person name="Iwabuchi A."/>
            <person name="Kamiya K."/>
            <person name="Karasawa W."/>
            <person name="Kurita K."/>
            <person name="Katagiri S."/>
            <person name="Kikuta A."/>
            <person name="Kobayashi H."/>
            <person name="Kobayashi N."/>
            <person name="Machita K."/>
            <person name="Maehara T."/>
            <person name="Masukawa M."/>
            <person name="Mizubayashi T."/>
            <person name="Mukai Y."/>
            <person name="Nagasaki H."/>
            <person name="Nagata Y."/>
            <person name="Naito S."/>
            <person name="Nakashima M."/>
            <person name="Nakama Y."/>
            <person name="Nakamichi Y."/>
            <person name="Nakamura M."/>
            <person name="Meguro A."/>
            <person name="Negishi M."/>
            <person name="Ohta I."/>
            <person name="Ohta T."/>
            <person name="Okamoto M."/>
            <person name="Ono N."/>
            <person name="Saji S."/>
            <person name="Sakaguchi M."/>
            <person name="Sakai K."/>
            <person name="Shibata M."/>
            <person name="Shimokawa T."/>
            <person name="Song J."/>
            <person name="Takazaki Y."/>
            <person name="Terasawa K."/>
            <person name="Tsugane M."/>
            <person name="Tsuji K."/>
            <person name="Ueda S."/>
            <person name="Waki K."/>
            <person name="Yamagata H."/>
            <person name="Yamamoto M."/>
            <person name="Yamamoto S."/>
            <person name="Yamane H."/>
            <person name="Yoshiki S."/>
            <person name="Yoshihara R."/>
            <person name="Yukawa K."/>
            <person name="Zhong H."/>
            <person name="Yano M."/>
            <person name="Yuan Q."/>
            <person name="Ouyang S."/>
            <person name="Liu J."/>
            <person name="Jones K.M."/>
            <person name="Gansberger K."/>
            <person name="Moffat K."/>
            <person name="Hill J."/>
            <person name="Bera J."/>
            <person name="Fadrosh D."/>
            <person name="Jin S."/>
            <person name="Johri S."/>
            <person name="Kim M."/>
            <person name="Overton L."/>
            <person name="Reardon M."/>
            <person name="Tsitrin T."/>
            <person name="Vuong H."/>
            <person name="Weaver B."/>
            <person name="Ciecko A."/>
            <person name="Tallon L."/>
            <person name="Jackson J."/>
            <person name="Pai G."/>
            <person name="Aken S.V."/>
            <person name="Utterback T."/>
            <person name="Reidmuller S."/>
            <person name="Feldblyum T."/>
            <person name="Hsiao J."/>
            <person name="Zismann V."/>
            <person name="Iobst S."/>
            <person name="de Vazeille A.R."/>
            <person name="Buell C.R."/>
            <person name="Ying K."/>
            <person name="Li Y."/>
            <person name="Lu T."/>
            <person name="Huang Y."/>
            <person name="Zhao Q."/>
            <person name="Feng Q."/>
            <person name="Zhang L."/>
            <person name="Zhu J."/>
            <person name="Weng Q."/>
            <person name="Mu J."/>
            <person name="Lu Y."/>
            <person name="Fan D."/>
            <person name="Liu Y."/>
            <person name="Guan J."/>
            <person name="Zhang Y."/>
            <person name="Yu S."/>
            <person name="Liu X."/>
            <person name="Zhang Y."/>
            <person name="Hong G."/>
            <person name="Han B."/>
            <person name="Choisne N."/>
            <person name="Demange N."/>
            <person name="Orjeda G."/>
            <person name="Samain S."/>
            <person name="Cattolico L."/>
            <person name="Pelletier E."/>
            <person name="Couloux A."/>
            <person name="Segurens B."/>
            <person name="Wincker P."/>
            <person name="D'Hont A."/>
            <person name="Scarpelli C."/>
            <person name="Weissenbach J."/>
            <person name="Salanoubat M."/>
            <person name="Quetier F."/>
            <person name="Yu Y."/>
            <person name="Kim H.R."/>
            <person name="Rambo T."/>
            <person name="Currie J."/>
            <person name="Collura K."/>
            <person name="Luo M."/>
            <person name="Yang T."/>
            <person name="Ammiraju J.S.S."/>
            <person name="Engler F."/>
            <person name="Soderlund C."/>
            <person name="Wing R.A."/>
            <person name="Palmer L.E."/>
            <person name="de la Bastide M."/>
            <person name="Spiegel L."/>
            <person name="Nascimento L."/>
            <person name="Zutavern T."/>
            <person name="O'Shaughnessy A."/>
            <person name="Dike S."/>
            <person name="Dedhia N."/>
            <person name="Preston R."/>
            <person name="Balija V."/>
            <person name="McCombie W.R."/>
            <person name="Chow T."/>
            <person name="Chen H."/>
            <person name="Chung M."/>
            <person name="Chen C."/>
            <person name="Shaw J."/>
            <person name="Wu H."/>
            <person name="Hsiao K."/>
            <person name="Chao Y."/>
            <person name="Chu M."/>
            <person name="Cheng C."/>
            <person name="Hour A."/>
            <person name="Lee P."/>
            <person name="Lin S."/>
            <person name="Lin Y."/>
            <person name="Liou J."/>
            <person name="Liu S."/>
            <person name="Hsing Y."/>
            <person name="Raghuvanshi S."/>
            <person name="Mohanty A."/>
            <person name="Bharti A.K."/>
            <person name="Gaur A."/>
            <person name="Gupta V."/>
            <person name="Kumar D."/>
            <person name="Ravi V."/>
            <person name="Vij S."/>
            <person name="Kapur A."/>
            <person name="Khurana P."/>
            <person name="Khurana P."/>
            <person name="Khurana J.P."/>
            <person name="Tyagi A.K."/>
            <person name="Gaikwad K."/>
            <person name="Singh A."/>
            <person name="Dalal V."/>
            <person name="Srivastava S."/>
            <person name="Dixit A."/>
            <person name="Pal A.K."/>
            <person name="Ghazi I.A."/>
            <person name="Yadav M."/>
            <person name="Pandit A."/>
            <person name="Bhargava A."/>
            <person name="Sureshbabu K."/>
            <person name="Batra K."/>
            <person name="Sharma T.R."/>
            <person name="Mohapatra T."/>
            <person name="Singh N.K."/>
            <person name="Messing J."/>
            <person name="Nelson A.B."/>
            <person name="Fuks G."/>
            <person name="Kavchok S."/>
            <person name="Keizer G."/>
            <person name="Linton E."/>
            <person name="Llaca V."/>
            <person name="Song R."/>
            <person name="Tanyolac B."/>
            <person name="Young S."/>
            <person name="Ho-Il K."/>
            <person name="Hahn J.H."/>
            <person name="Sangsakoo G."/>
            <person name="Vanavichit A."/>
            <person name="de Mattos Luiz.A.T."/>
            <person name="Zimmer P.D."/>
            <person name="Malone G."/>
            <person name="Dellagostin O."/>
            <person name="de Oliveira A.C."/>
            <person name="Bevan M."/>
            <person name="Bancroft I."/>
            <person name="Minx P."/>
            <person name="Cordum H."/>
            <person name="Wilson R."/>
            <person name="Cheng Z."/>
            <person name="Jin W."/>
            <person name="Jiang J."/>
            <person name="Leong S.A."/>
            <person name="Iwama H."/>
            <person name="Gojobori T."/>
            <person name="Itoh T."/>
            <person name="Niimura Y."/>
            <person name="Fujii Y."/>
            <person name="Habara T."/>
            <person name="Sakai H."/>
            <person name="Sato Y."/>
            <person name="Wilson G."/>
            <person name="Kumar K."/>
            <person name="McCouch S."/>
            <person name="Juretic N."/>
            <person name="Hoen D."/>
            <person name="Wright S."/>
            <person name="Bruskiewich R."/>
            <person name="Bureau T."/>
            <person name="Miyao A."/>
            <person name="Hirochika H."/>
            <person name="Nishikawa T."/>
            <person name="Kadowaki K."/>
            <person name="Sugiura M."/>
            <person name="Burr B."/>
            <person name="Sasaki T."/>
        </authorList>
    </citation>
    <scope>NUCLEOTIDE SEQUENCE [LARGE SCALE GENOMIC DNA]</scope>
    <source>
        <strain evidence="2">cv. Nipponbare</strain>
    </source>
</reference>
<reference evidence="2" key="2">
    <citation type="journal article" date="2008" name="Nucleic Acids Res.">
        <title>The rice annotation project database (RAP-DB): 2008 update.</title>
        <authorList>
            <consortium name="The rice annotation project (RAP)"/>
        </authorList>
    </citation>
    <scope>GENOME REANNOTATION</scope>
    <source>
        <strain evidence="2">cv. Nipponbare</strain>
    </source>
</reference>
<dbReference type="EMBL" id="AP008208">
    <property type="protein sequence ID" value="BAF07887.1"/>
    <property type="molecule type" value="Genomic_DNA"/>
</dbReference>
<evidence type="ECO:0000313" key="2">
    <source>
        <dbReference type="Proteomes" id="UP000000763"/>
    </source>
</evidence>
<dbReference type="Gramene" id="Os02t0160800-01">
    <property type="protein sequence ID" value="Os02t0160800-01"/>
    <property type="gene ID" value="Os02g0160800"/>
</dbReference>
<accession>A0A0P0VF18</accession>
<protein>
    <submittedName>
        <fullName evidence="1">Os02g0160800 protein</fullName>
    </submittedName>
</protein>
<sequence>MLAATTSDGAAAFAPQIAIPSSRPGYSASASARSQCAALALASDAEVVEAWWSGETPCFYTRDERKAAKRGARRRRFWTLTLFPRMLGGASLTARTRGLLFVFVCPEI</sequence>